<gene>
    <name evidence="2" type="ORF">PVAND_004318</name>
</gene>
<keyword evidence="1" id="KW-0812">Transmembrane</keyword>
<protein>
    <submittedName>
        <fullName evidence="2">Uncharacterized protein</fullName>
    </submittedName>
</protein>
<accession>A0A9J6BWS4</accession>
<evidence type="ECO:0000313" key="3">
    <source>
        <dbReference type="Proteomes" id="UP001107558"/>
    </source>
</evidence>
<dbReference type="Proteomes" id="UP001107558">
    <property type="component" value="Chromosome 2"/>
</dbReference>
<reference evidence="2" key="1">
    <citation type="submission" date="2021-03" db="EMBL/GenBank/DDBJ databases">
        <title>Chromosome level genome of the anhydrobiotic midge Polypedilum vanderplanki.</title>
        <authorList>
            <person name="Yoshida Y."/>
            <person name="Kikawada T."/>
            <person name="Gusev O."/>
        </authorList>
    </citation>
    <scope>NUCLEOTIDE SEQUENCE</scope>
    <source>
        <strain evidence="2">NIAS01</strain>
        <tissue evidence="2">Whole body or cell culture</tissue>
    </source>
</reference>
<feature type="transmembrane region" description="Helical" evidence="1">
    <location>
        <begin position="273"/>
        <end position="295"/>
    </location>
</feature>
<feature type="transmembrane region" description="Helical" evidence="1">
    <location>
        <begin position="112"/>
        <end position="134"/>
    </location>
</feature>
<feature type="transmembrane region" description="Helical" evidence="1">
    <location>
        <begin position="250"/>
        <end position="267"/>
    </location>
</feature>
<dbReference type="EMBL" id="JADBJN010000002">
    <property type="protein sequence ID" value="KAG5674343.1"/>
    <property type="molecule type" value="Genomic_DNA"/>
</dbReference>
<keyword evidence="1" id="KW-0472">Membrane</keyword>
<evidence type="ECO:0000313" key="2">
    <source>
        <dbReference type="EMBL" id="KAG5674343.1"/>
    </source>
</evidence>
<keyword evidence="1" id="KW-1133">Transmembrane helix</keyword>
<keyword evidence="3" id="KW-1185">Reference proteome</keyword>
<sequence length="320" mass="36263">MGLLSVEKFLCCFPLETGGYVCGFFSAISSGIALIGNLFIFFSGIFSTQTAGWWTILILNTIFLCILCYASVRLIYGTKNSNPDQMKLYLIFSLVSVIFAFIQIILNSGWGTIVGAIIWALIVLYFFVFIQFVIVKELRIIEMWTVKKFLCCFKLSTGGYVLSILNGVSNFISSIILAFALCFAIFNYQKFIDTIQEITVDLSSFWKIFESQMALIITLTVVFVLTSYSFYASILLYQGTKNKNAQKLKPFMRILAVGTIVAFFHLLQFDLNAVMSVALNTIINVYLFVCIYSFYLQIKKENELIFNIPTKKDAIQKSLP</sequence>
<feature type="transmembrane region" description="Helical" evidence="1">
    <location>
        <begin position="213"/>
        <end position="238"/>
    </location>
</feature>
<feature type="transmembrane region" description="Helical" evidence="1">
    <location>
        <begin position="52"/>
        <end position="76"/>
    </location>
</feature>
<dbReference type="AlphaFoldDB" id="A0A9J6BWS4"/>
<name>A0A9J6BWS4_POLVA</name>
<feature type="transmembrane region" description="Helical" evidence="1">
    <location>
        <begin position="155"/>
        <end position="186"/>
    </location>
</feature>
<feature type="transmembrane region" description="Helical" evidence="1">
    <location>
        <begin position="20"/>
        <end position="46"/>
    </location>
</feature>
<comment type="caution">
    <text evidence="2">The sequence shown here is derived from an EMBL/GenBank/DDBJ whole genome shotgun (WGS) entry which is preliminary data.</text>
</comment>
<organism evidence="2 3">
    <name type="scientific">Polypedilum vanderplanki</name>
    <name type="common">Sleeping chironomid midge</name>
    <dbReference type="NCBI Taxonomy" id="319348"/>
    <lineage>
        <taxon>Eukaryota</taxon>
        <taxon>Metazoa</taxon>
        <taxon>Ecdysozoa</taxon>
        <taxon>Arthropoda</taxon>
        <taxon>Hexapoda</taxon>
        <taxon>Insecta</taxon>
        <taxon>Pterygota</taxon>
        <taxon>Neoptera</taxon>
        <taxon>Endopterygota</taxon>
        <taxon>Diptera</taxon>
        <taxon>Nematocera</taxon>
        <taxon>Chironomoidea</taxon>
        <taxon>Chironomidae</taxon>
        <taxon>Chironominae</taxon>
        <taxon>Polypedilum</taxon>
        <taxon>Polypedilum</taxon>
    </lineage>
</organism>
<feature type="transmembrane region" description="Helical" evidence="1">
    <location>
        <begin position="88"/>
        <end position="106"/>
    </location>
</feature>
<proteinExistence type="predicted"/>
<evidence type="ECO:0000256" key="1">
    <source>
        <dbReference type="SAM" id="Phobius"/>
    </source>
</evidence>